<dbReference type="InterPro" id="IPR016181">
    <property type="entry name" value="Acyl_CoA_acyltransferase"/>
</dbReference>
<organism evidence="4 5">
    <name type="scientific">Pseudoflavonifractor capillosus</name>
    <dbReference type="NCBI Taxonomy" id="106588"/>
    <lineage>
        <taxon>Bacteria</taxon>
        <taxon>Bacillati</taxon>
        <taxon>Bacillota</taxon>
        <taxon>Clostridia</taxon>
        <taxon>Eubacteriales</taxon>
        <taxon>Oscillospiraceae</taxon>
        <taxon>Pseudoflavonifractor</taxon>
    </lineage>
</organism>
<comment type="caution">
    <text evidence="4">The sequence shown here is derived from an EMBL/GenBank/DDBJ whole genome shotgun (WGS) entry which is preliminary data.</text>
</comment>
<reference evidence="4" key="1">
    <citation type="journal article" date="2021" name="PeerJ">
        <title>Extensive microbial diversity within the chicken gut microbiome revealed by metagenomics and culture.</title>
        <authorList>
            <person name="Gilroy R."/>
            <person name="Ravi A."/>
            <person name="Getino M."/>
            <person name="Pursley I."/>
            <person name="Horton D.L."/>
            <person name="Alikhan N.F."/>
            <person name="Baker D."/>
            <person name="Gharbi K."/>
            <person name="Hall N."/>
            <person name="Watson M."/>
            <person name="Adriaenssens E.M."/>
            <person name="Foster-Nyarko E."/>
            <person name="Jarju S."/>
            <person name="Secka A."/>
            <person name="Antonio M."/>
            <person name="Oren A."/>
            <person name="Chaudhuri R.R."/>
            <person name="La Ragione R."/>
            <person name="Hildebrand F."/>
            <person name="Pallen M.J."/>
        </authorList>
    </citation>
    <scope>NUCLEOTIDE SEQUENCE</scope>
    <source>
        <strain evidence="4">CHK179-5677</strain>
    </source>
</reference>
<dbReference type="PROSITE" id="PS51186">
    <property type="entry name" value="GNAT"/>
    <property type="match status" value="1"/>
</dbReference>
<name>A0A921MM32_9FIRM</name>
<dbReference type="AlphaFoldDB" id="A0A921MM32"/>
<dbReference type="Pfam" id="PF00583">
    <property type="entry name" value="Acetyltransf_1"/>
    <property type="match status" value="1"/>
</dbReference>
<accession>A0A921MM32</accession>
<dbReference type="SUPFAM" id="SSF55729">
    <property type="entry name" value="Acyl-CoA N-acyltransferases (Nat)"/>
    <property type="match status" value="1"/>
</dbReference>
<dbReference type="InterPro" id="IPR050832">
    <property type="entry name" value="Bact_Acetyltransf"/>
</dbReference>
<evidence type="ECO:0000256" key="1">
    <source>
        <dbReference type="ARBA" id="ARBA00022679"/>
    </source>
</evidence>
<dbReference type="PANTHER" id="PTHR43877">
    <property type="entry name" value="AMINOALKYLPHOSPHONATE N-ACETYLTRANSFERASE-RELATED-RELATED"/>
    <property type="match status" value="1"/>
</dbReference>
<evidence type="ECO:0000313" key="5">
    <source>
        <dbReference type="Proteomes" id="UP000760668"/>
    </source>
</evidence>
<feature type="domain" description="N-acetyltransferase" evidence="3">
    <location>
        <begin position="1"/>
        <end position="146"/>
    </location>
</feature>
<dbReference type="GO" id="GO:0016747">
    <property type="term" value="F:acyltransferase activity, transferring groups other than amino-acyl groups"/>
    <property type="evidence" value="ECO:0007669"/>
    <property type="project" value="InterPro"/>
</dbReference>
<evidence type="ECO:0000259" key="3">
    <source>
        <dbReference type="PROSITE" id="PS51186"/>
    </source>
</evidence>
<dbReference type="RefSeq" id="WP_295368002.1">
    <property type="nucleotide sequence ID" value="NZ_DYUC01000079.1"/>
</dbReference>
<dbReference type="Gene3D" id="3.40.630.30">
    <property type="match status" value="1"/>
</dbReference>
<keyword evidence="1" id="KW-0808">Transferase</keyword>
<dbReference type="InterPro" id="IPR000182">
    <property type="entry name" value="GNAT_dom"/>
</dbReference>
<evidence type="ECO:0000256" key="2">
    <source>
        <dbReference type="ARBA" id="ARBA00023315"/>
    </source>
</evidence>
<proteinExistence type="predicted"/>
<dbReference type="CDD" id="cd04301">
    <property type="entry name" value="NAT_SF"/>
    <property type="match status" value="1"/>
</dbReference>
<evidence type="ECO:0000313" key="4">
    <source>
        <dbReference type="EMBL" id="HJG86909.1"/>
    </source>
</evidence>
<dbReference type="Proteomes" id="UP000760668">
    <property type="component" value="Unassembled WGS sequence"/>
</dbReference>
<protein>
    <submittedName>
        <fullName evidence="4">GNAT family N-acetyltransferase</fullName>
    </submittedName>
</protein>
<gene>
    <name evidence="4" type="ORF">K8V01_07815</name>
</gene>
<sequence length="146" mass="17132">MDIQEITIEQIEDVKRLMLAVFSGEPWNDVWEEDQLHAYITQLMGEHHSLSYGIYLHGSLIGVSLGRMKSWCEGTEYWIEEFGILPQMQRNGIGSRFMREIEKALIKRGITHIVLLTERDVPAYGFYQRNGFEEKKEYVFFAKPLN</sequence>
<dbReference type="EMBL" id="DYUC01000079">
    <property type="protein sequence ID" value="HJG86909.1"/>
    <property type="molecule type" value="Genomic_DNA"/>
</dbReference>
<reference evidence="4" key="2">
    <citation type="submission" date="2021-09" db="EMBL/GenBank/DDBJ databases">
        <authorList>
            <person name="Gilroy R."/>
        </authorList>
    </citation>
    <scope>NUCLEOTIDE SEQUENCE</scope>
    <source>
        <strain evidence="4">CHK179-5677</strain>
    </source>
</reference>
<keyword evidence="2" id="KW-0012">Acyltransferase</keyword>